<evidence type="ECO:0000256" key="1">
    <source>
        <dbReference type="SAM" id="MobiDB-lite"/>
    </source>
</evidence>
<comment type="caution">
    <text evidence="2">The sequence shown here is derived from an EMBL/GenBank/DDBJ whole genome shotgun (WGS) entry which is preliminary data.</text>
</comment>
<protein>
    <submittedName>
        <fullName evidence="2">Uncharacterized protein</fullName>
    </submittedName>
</protein>
<dbReference type="Proteomes" id="UP000499080">
    <property type="component" value="Unassembled WGS sequence"/>
</dbReference>
<keyword evidence="3" id="KW-1185">Reference proteome</keyword>
<evidence type="ECO:0000313" key="2">
    <source>
        <dbReference type="EMBL" id="GBM06936.1"/>
    </source>
</evidence>
<proteinExistence type="predicted"/>
<feature type="region of interest" description="Disordered" evidence="1">
    <location>
        <begin position="46"/>
        <end position="83"/>
    </location>
</feature>
<dbReference type="AlphaFoldDB" id="A0A4Y2CSN0"/>
<accession>A0A4Y2CSN0</accession>
<organism evidence="2 3">
    <name type="scientific">Araneus ventricosus</name>
    <name type="common">Orbweaver spider</name>
    <name type="synonym">Epeira ventricosa</name>
    <dbReference type="NCBI Taxonomy" id="182803"/>
    <lineage>
        <taxon>Eukaryota</taxon>
        <taxon>Metazoa</taxon>
        <taxon>Ecdysozoa</taxon>
        <taxon>Arthropoda</taxon>
        <taxon>Chelicerata</taxon>
        <taxon>Arachnida</taxon>
        <taxon>Araneae</taxon>
        <taxon>Araneomorphae</taxon>
        <taxon>Entelegynae</taxon>
        <taxon>Araneoidea</taxon>
        <taxon>Araneidae</taxon>
        <taxon>Araneus</taxon>
    </lineage>
</organism>
<evidence type="ECO:0000313" key="3">
    <source>
        <dbReference type="Proteomes" id="UP000499080"/>
    </source>
</evidence>
<reference evidence="2 3" key="1">
    <citation type="journal article" date="2019" name="Sci. Rep.">
        <title>Orb-weaving spider Araneus ventricosus genome elucidates the spidroin gene catalogue.</title>
        <authorList>
            <person name="Kono N."/>
            <person name="Nakamura H."/>
            <person name="Ohtoshi R."/>
            <person name="Moran D.A.P."/>
            <person name="Shinohara A."/>
            <person name="Yoshida Y."/>
            <person name="Fujiwara M."/>
            <person name="Mori M."/>
            <person name="Tomita M."/>
            <person name="Arakawa K."/>
        </authorList>
    </citation>
    <scope>NUCLEOTIDE SEQUENCE [LARGE SCALE GENOMIC DNA]</scope>
</reference>
<name>A0A4Y2CSN0_ARAVE</name>
<sequence>MLPKDAPTEGYHRIVKEYSNIQSALQKKFSEFGICPVVNCIYHNNTQTNQKISSKRNRTSSSKSDKSKLSKSHVNQKPVDESDFKFPSKKAYCENKH</sequence>
<dbReference type="EMBL" id="BGPR01000236">
    <property type="protein sequence ID" value="GBM06936.1"/>
    <property type="molecule type" value="Genomic_DNA"/>
</dbReference>
<gene>
    <name evidence="2" type="ORF">AVEN_239647_1</name>
</gene>